<protein>
    <submittedName>
        <fullName evidence="2">Uncharacterized protein</fullName>
    </submittedName>
</protein>
<accession>A0A1T4PFB8</accession>
<feature type="transmembrane region" description="Helical" evidence="1">
    <location>
        <begin position="12"/>
        <end position="30"/>
    </location>
</feature>
<dbReference type="STRING" id="1122188.SAMN02745674_01157"/>
<reference evidence="2 3" key="1">
    <citation type="submission" date="2017-02" db="EMBL/GenBank/DDBJ databases">
        <authorList>
            <person name="Peterson S.W."/>
        </authorList>
    </citation>
    <scope>NUCLEOTIDE SEQUENCE [LARGE SCALE GENOMIC DNA]</scope>
    <source>
        <strain evidence="2 3">DSM 21749</strain>
    </source>
</reference>
<gene>
    <name evidence="2" type="ORF">SAMN02745674_01157</name>
</gene>
<sequence>MRVPDWLVVRRPWLAGLVGGAVLGLAFGLLRPVPRATAEDIAGPAWQLPDPDVLVRADESGFSKLRNARFWGGNGSMNGGPGSKRVEWRLTGIIADPVPTALVLATGDPKTVSLHVGDSLPGGGEIVGISADAVEYQRDGCLQSRILYAPAQPVGGDPCASKP</sequence>
<evidence type="ECO:0000313" key="3">
    <source>
        <dbReference type="Proteomes" id="UP000190061"/>
    </source>
</evidence>
<dbReference type="EMBL" id="FUXP01000003">
    <property type="protein sequence ID" value="SJZ90027.1"/>
    <property type="molecule type" value="Genomic_DNA"/>
</dbReference>
<name>A0A1T4PFB8_9GAMM</name>
<proteinExistence type="predicted"/>
<dbReference type="Proteomes" id="UP000190061">
    <property type="component" value="Unassembled WGS sequence"/>
</dbReference>
<dbReference type="AlphaFoldDB" id="A0A1T4PFB8"/>
<keyword evidence="1" id="KW-1133">Transmembrane helix</keyword>
<evidence type="ECO:0000313" key="2">
    <source>
        <dbReference type="EMBL" id="SJZ90027.1"/>
    </source>
</evidence>
<organism evidence="2 3">
    <name type="scientific">Lysobacter spongiicola DSM 21749</name>
    <dbReference type="NCBI Taxonomy" id="1122188"/>
    <lineage>
        <taxon>Bacteria</taxon>
        <taxon>Pseudomonadati</taxon>
        <taxon>Pseudomonadota</taxon>
        <taxon>Gammaproteobacteria</taxon>
        <taxon>Lysobacterales</taxon>
        <taxon>Lysobacteraceae</taxon>
        <taxon>Novilysobacter</taxon>
    </lineage>
</organism>
<keyword evidence="3" id="KW-1185">Reference proteome</keyword>
<dbReference type="RefSeq" id="WP_078757769.1">
    <property type="nucleotide sequence ID" value="NZ_FUXP01000003.1"/>
</dbReference>
<evidence type="ECO:0000256" key="1">
    <source>
        <dbReference type="SAM" id="Phobius"/>
    </source>
</evidence>
<keyword evidence="1" id="KW-0472">Membrane</keyword>
<keyword evidence="1" id="KW-0812">Transmembrane</keyword>